<sequence>MTTPFKIKMVSILSDKDLYRNVRTLKRKPFRRTKTKNYSDTDLMRKTISQASLSFEAYQRVYMYLQLQEITNLPQDENKKYYLSIRHNKTNFNDTREIDDTKLFNSFAIPIEQYNMDIANSFSDEPLAIILKEILVQANADAIEKTIAQGQIDLIHFFTNKRSICNAEVLLYPSSTEYINLEMGTCKTLWHVYSLLPIMKDEDFNNMIFITTESIYNASSDIMNLSDDLAVSISFRSKIPNAYNELETYPICTFDSMKRSIICEQDVKYNWASITKNGKRNLGQMTDCCMSIHKLFDDLLCTENVDFGLESISVSKDEALICNLLRRYVLNEKLTKILEDVIAFNEQELIIEVYQRSDPHIILLRGIIDLSIFLYPYVNSCRFAVQLVPVENPISSVAENVINAYHETGKVTFAIVNICILQPITESQLSRKSFKERIPEELKTCIPEKLPTDTVFVKDKADICEENYKDFDKQITTLVEYIIRKEIQTIDDSKGFLCCQRKNLIQNIMKLISCDFNVRVPTKNTIEFANLMTFVYKELEQRCYEITQRYKGSESVLLDEAQVDKLNSFMSIIKVLTEVGEDDLANIYKEKLKKLETVEYHVQGYTFLFNMEKQNFEAAREYMKKPWDKKFEFGDYYDGLFEIYLNYVEKLKAETVYNEAFQCLLQALEDYSKRFPKEPSIWILLYCLYNKYEYLPGMSFTRLKFENITKDLVFELKIPLTLWNIYCKQNLEFTSQRSIQFYKAIQEFLKLGLFLFAQIIFAEVLDECTETEKYCVETTLKILLKEPTDIYPKRSSQGLHTVGTSRGILLFFNSMFLLKKKCKT</sequence>
<proteinExistence type="evidence at transcript level"/>
<organism evidence="3">
    <name type="scientific">Ceratitis capitata</name>
    <name type="common">Mediterranean fruit fly</name>
    <name type="synonym">Tephritis capitata</name>
    <dbReference type="NCBI Taxonomy" id="7213"/>
    <lineage>
        <taxon>Eukaryota</taxon>
        <taxon>Metazoa</taxon>
        <taxon>Ecdysozoa</taxon>
        <taxon>Arthropoda</taxon>
        <taxon>Hexapoda</taxon>
        <taxon>Insecta</taxon>
        <taxon>Pterygota</taxon>
        <taxon>Neoptera</taxon>
        <taxon>Endopterygota</taxon>
        <taxon>Diptera</taxon>
        <taxon>Brachycera</taxon>
        <taxon>Muscomorpha</taxon>
        <taxon>Tephritoidea</taxon>
        <taxon>Tephritidae</taxon>
        <taxon>Ceratitis</taxon>
        <taxon>Ceratitis</taxon>
    </lineage>
</organism>
<evidence type="ECO:0000313" key="3">
    <source>
        <dbReference type="EMBL" id="JAB94236.1"/>
    </source>
</evidence>
<accession>W8BLK0</accession>
<dbReference type="EMBL" id="GAMC01012319">
    <property type="protein sequence ID" value="JAB94236.1"/>
    <property type="molecule type" value="mRNA"/>
</dbReference>
<dbReference type="GO" id="GO:0031514">
    <property type="term" value="C:motile cilium"/>
    <property type="evidence" value="ECO:0007669"/>
    <property type="project" value="TreeGrafter"/>
</dbReference>
<dbReference type="PANTHER" id="PTHR44314:SF1">
    <property type="entry name" value="CILIA- AND FLAGELLA-ASSOCIATED PROTEIN 70"/>
    <property type="match status" value="1"/>
</dbReference>
<reference evidence="3" key="1">
    <citation type="submission" date="2013-07" db="EMBL/GenBank/DDBJ databases">
        <authorList>
            <person name="Geib S."/>
        </authorList>
    </citation>
    <scope>NUCLEOTIDE SEQUENCE</scope>
</reference>
<dbReference type="GO" id="GO:0070062">
    <property type="term" value="C:extracellular exosome"/>
    <property type="evidence" value="ECO:0007669"/>
    <property type="project" value="TreeGrafter"/>
</dbReference>
<dbReference type="GO" id="GO:0060271">
    <property type="term" value="P:cilium assembly"/>
    <property type="evidence" value="ECO:0007669"/>
    <property type="project" value="TreeGrafter"/>
</dbReference>
<evidence type="ECO:0000256" key="1">
    <source>
        <dbReference type="ARBA" id="ARBA00022737"/>
    </source>
</evidence>
<reference evidence="3" key="2">
    <citation type="journal article" date="2014" name="BMC Genomics">
        <title>A genomic perspective to assessing quality of mass-reared SIT flies used in Mediterranean fruit fly (Ceratitis capitata) eradication in California.</title>
        <authorList>
            <person name="Calla B."/>
            <person name="Hall B."/>
            <person name="Hou S."/>
            <person name="Geib S.M."/>
        </authorList>
    </citation>
    <scope>NUCLEOTIDE SEQUENCE</scope>
</reference>
<dbReference type="OrthoDB" id="10262375at2759"/>
<dbReference type="GO" id="GO:0003341">
    <property type="term" value="P:cilium movement"/>
    <property type="evidence" value="ECO:0007669"/>
    <property type="project" value="TreeGrafter"/>
</dbReference>
<dbReference type="PANTHER" id="PTHR44314">
    <property type="entry name" value="CILIA- AND FLAGELLA-ASSOCIATED PROTEIN 70"/>
    <property type="match status" value="1"/>
</dbReference>
<evidence type="ECO:0000256" key="2">
    <source>
        <dbReference type="ARBA" id="ARBA00022803"/>
    </source>
</evidence>
<name>W8BLK0_CERCA</name>
<keyword evidence="1" id="KW-0677">Repeat</keyword>
<keyword evidence="2" id="KW-0802">TPR repeat</keyword>
<dbReference type="AlphaFoldDB" id="W8BLK0"/>
<dbReference type="InterPro" id="IPR052628">
    <property type="entry name" value="CFAP70"/>
</dbReference>
<protein>
    <submittedName>
        <fullName evidence="3">Uncharacterized protein</fullName>
    </submittedName>
</protein>